<dbReference type="EMBL" id="FQXS01000003">
    <property type="protein sequence ID" value="SHH53786.1"/>
    <property type="molecule type" value="Genomic_DNA"/>
</dbReference>
<keyword evidence="2" id="KW-1185">Reference proteome</keyword>
<dbReference type="InterPro" id="IPR003745">
    <property type="entry name" value="DUF166"/>
</dbReference>
<gene>
    <name evidence="1" type="ORF">SAMN02745124_00894</name>
</gene>
<dbReference type="AlphaFoldDB" id="A0A1M5TT86"/>
<accession>A0A1M5TT86</accession>
<evidence type="ECO:0000313" key="2">
    <source>
        <dbReference type="Proteomes" id="UP000184139"/>
    </source>
</evidence>
<sequence>MSMKQDKEASARQRVVVFQQNGSGERKIDGVRRHGADIIDLRVVSIDAELPPIIDDSDAYLPRVIDADLVLDFLKHYDLSTDLARRCAEEKIPIVVSGKKSLDKWAVTPPT</sequence>
<protein>
    <submittedName>
        <fullName evidence="1">Uncharacterized protein</fullName>
    </submittedName>
</protein>
<dbReference type="Proteomes" id="UP000184139">
    <property type="component" value="Unassembled WGS sequence"/>
</dbReference>
<dbReference type="STRING" id="1121409.SAMN02745124_00894"/>
<reference evidence="1 2" key="1">
    <citation type="submission" date="2016-11" db="EMBL/GenBank/DDBJ databases">
        <authorList>
            <person name="Jaros S."/>
            <person name="Januszkiewicz K."/>
            <person name="Wedrychowicz H."/>
        </authorList>
    </citation>
    <scope>NUCLEOTIDE SEQUENCE [LARGE SCALE GENOMIC DNA]</scope>
    <source>
        <strain evidence="1 2">DSM 9705</strain>
    </source>
</reference>
<dbReference type="Pfam" id="PF02593">
    <property type="entry name" value="DUF166"/>
    <property type="match status" value="1"/>
</dbReference>
<proteinExistence type="predicted"/>
<organism evidence="1 2">
    <name type="scientific">Desulfofustis glycolicus DSM 9705</name>
    <dbReference type="NCBI Taxonomy" id="1121409"/>
    <lineage>
        <taxon>Bacteria</taxon>
        <taxon>Pseudomonadati</taxon>
        <taxon>Thermodesulfobacteriota</taxon>
        <taxon>Desulfobulbia</taxon>
        <taxon>Desulfobulbales</taxon>
        <taxon>Desulfocapsaceae</taxon>
        <taxon>Desulfofustis</taxon>
    </lineage>
</organism>
<name>A0A1M5TT86_9BACT</name>
<evidence type="ECO:0000313" key="1">
    <source>
        <dbReference type="EMBL" id="SHH53786.1"/>
    </source>
</evidence>